<dbReference type="RefSeq" id="WP_378195571.1">
    <property type="nucleotide sequence ID" value="NZ_JBHLZP010000018.1"/>
</dbReference>
<name>A0ABV5Y9T1_9ACTN</name>
<comment type="caution">
    <text evidence="5">The sequence shown here is derived from an EMBL/GenBank/DDBJ whole genome shotgun (WGS) entry which is preliminary data.</text>
</comment>
<dbReference type="PROSITE" id="PS50043">
    <property type="entry name" value="HTH_LUXR_2"/>
    <property type="match status" value="1"/>
</dbReference>
<dbReference type="PANTHER" id="PTHR44688:SF16">
    <property type="entry name" value="DNA-BINDING TRANSCRIPTIONAL ACTIVATOR DEVR_DOSR"/>
    <property type="match status" value="1"/>
</dbReference>
<keyword evidence="2" id="KW-0238">DNA-binding</keyword>
<sequence>RGDAARVMRTLRGHGVEVRPAARWSRRGYGDRLSPREVDVARLVVAGRTNREIAEVLFVSPKTVARHMDSAMRKLGVASRTALAVKVLEDGIVTAPDAITQ</sequence>
<dbReference type="SMART" id="SM00421">
    <property type="entry name" value="HTH_LUXR"/>
    <property type="match status" value="1"/>
</dbReference>
<evidence type="ECO:0000259" key="4">
    <source>
        <dbReference type="PROSITE" id="PS50043"/>
    </source>
</evidence>
<evidence type="ECO:0000256" key="2">
    <source>
        <dbReference type="ARBA" id="ARBA00023125"/>
    </source>
</evidence>
<dbReference type="Pfam" id="PF00196">
    <property type="entry name" value="GerE"/>
    <property type="match status" value="1"/>
</dbReference>
<dbReference type="Proteomes" id="UP001589627">
    <property type="component" value="Unassembled WGS sequence"/>
</dbReference>
<reference evidence="5 6" key="1">
    <citation type="submission" date="2024-09" db="EMBL/GenBank/DDBJ databases">
        <authorList>
            <person name="Sun Q."/>
            <person name="Mori K."/>
        </authorList>
    </citation>
    <scope>NUCLEOTIDE SEQUENCE [LARGE SCALE GENOMIC DNA]</scope>
    <source>
        <strain evidence="5 6">TBRC 0563</strain>
    </source>
</reference>
<evidence type="ECO:0000256" key="1">
    <source>
        <dbReference type="ARBA" id="ARBA00023015"/>
    </source>
</evidence>
<dbReference type="SUPFAM" id="SSF46894">
    <property type="entry name" value="C-terminal effector domain of the bipartite response regulators"/>
    <property type="match status" value="1"/>
</dbReference>
<dbReference type="CDD" id="cd06170">
    <property type="entry name" value="LuxR_C_like"/>
    <property type="match status" value="1"/>
</dbReference>
<dbReference type="PROSITE" id="PS00622">
    <property type="entry name" value="HTH_LUXR_1"/>
    <property type="match status" value="1"/>
</dbReference>
<organism evidence="5 6">
    <name type="scientific">Actinoallomurus acaciae</name>
    <dbReference type="NCBI Taxonomy" id="502577"/>
    <lineage>
        <taxon>Bacteria</taxon>
        <taxon>Bacillati</taxon>
        <taxon>Actinomycetota</taxon>
        <taxon>Actinomycetes</taxon>
        <taxon>Streptosporangiales</taxon>
        <taxon>Thermomonosporaceae</taxon>
        <taxon>Actinoallomurus</taxon>
    </lineage>
</organism>
<dbReference type="PRINTS" id="PR00038">
    <property type="entry name" value="HTHLUXR"/>
</dbReference>
<feature type="non-terminal residue" evidence="5">
    <location>
        <position position="1"/>
    </location>
</feature>
<evidence type="ECO:0000256" key="3">
    <source>
        <dbReference type="ARBA" id="ARBA00023163"/>
    </source>
</evidence>
<dbReference type="EMBL" id="JBHLZP010000018">
    <property type="protein sequence ID" value="MFB9831453.1"/>
    <property type="molecule type" value="Genomic_DNA"/>
</dbReference>
<dbReference type="Gene3D" id="1.10.10.10">
    <property type="entry name" value="Winged helix-like DNA-binding domain superfamily/Winged helix DNA-binding domain"/>
    <property type="match status" value="1"/>
</dbReference>
<dbReference type="InterPro" id="IPR036388">
    <property type="entry name" value="WH-like_DNA-bd_sf"/>
</dbReference>
<keyword evidence="3" id="KW-0804">Transcription</keyword>
<feature type="domain" description="HTH luxR-type" evidence="4">
    <location>
        <begin position="26"/>
        <end position="91"/>
    </location>
</feature>
<dbReference type="PANTHER" id="PTHR44688">
    <property type="entry name" value="DNA-BINDING TRANSCRIPTIONAL ACTIVATOR DEVR_DOSR"/>
    <property type="match status" value="1"/>
</dbReference>
<dbReference type="InterPro" id="IPR000792">
    <property type="entry name" value="Tscrpt_reg_LuxR_C"/>
</dbReference>
<dbReference type="InterPro" id="IPR016032">
    <property type="entry name" value="Sig_transdc_resp-reg_C-effctor"/>
</dbReference>
<accession>A0ABV5Y9T1</accession>
<keyword evidence="1" id="KW-0805">Transcription regulation</keyword>
<keyword evidence="6" id="KW-1185">Reference proteome</keyword>
<evidence type="ECO:0000313" key="5">
    <source>
        <dbReference type="EMBL" id="MFB9831453.1"/>
    </source>
</evidence>
<gene>
    <name evidence="5" type="ORF">ACFFNX_04540</name>
</gene>
<proteinExistence type="predicted"/>
<evidence type="ECO:0000313" key="6">
    <source>
        <dbReference type="Proteomes" id="UP001589627"/>
    </source>
</evidence>
<protein>
    <submittedName>
        <fullName evidence="5">Response regulator transcription factor</fullName>
    </submittedName>
</protein>